<feature type="compositionally biased region" description="Polar residues" evidence="1">
    <location>
        <begin position="421"/>
        <end position="432"/>
    </location>
</feature>
<evidence type="ECO:0000256" key="1">
    <source>
        <dbReference type="SAM" id="MobiDB-lite"/>
    </source>
</evidence>
<feature type="compositionally biased region" description="Basic and acidic residues" evidence="1">
    <location>
        <begin position="1"/>
        <end position="13"/>
    </location>
</feature>
<reference evidence="2 3" key="1">
    <citation type="submission" date="2018-04" db="EMBL/GenBank/DDBJ databases">
        <authorList>
            <person name="Huttner S."/>
            <person name="Dainat J."/>
        </authorList>
    </citation>
    <scope>NUCLEOTIDE SEQUENCE [LARGE SCALE GENOMIC DNA]</scope>
</reference>
<feature type="compositionally biased region" description="Polar residues" evidence="1">
    <location>
        <begin position="22"/>
        <end position="56"/>
    </location>
</feature>
<organism evidence="2 3">
    <name type="scientific">Thermothielavioides terrestris</name>
    <dbReference type="NCBI Taxonomy" id="2587410"/>
    <lineage>
        <taxon>Eukaryota</taxon>
        <taxon>Fungi</taxon>
        <taxon>Dikarya</taxon>
        <taxon>Ascomycota</taxon>
        <taxon>Pezizomycotina</taxon>
        <taxon>Sordariomycetes</taxon>
        <taxon>Sordariomycetidae</taxon>
        <taxon>Sordariales</taxon>
        <taxon>Chaetomiaceae</taxon>
        <taxon>Thermothielavioides</taxon>
    </lineage>
</organism>
<dbReference type="PANTHER" id="PTHR37540">
    <property type="entry name" value="TRANSCRIPTION FACTOR (ACR-2), PUTATIVE-RELATED-RELATED"/>
    <property type="match status" value="1"/>
</dbReference>
<sequence>MDHFNATVKDGKLVRTRRGLQVSKQKFNGLSFVNASPQDTSSGPGPSTATETSRTPQPEIRFVEEEGRPRNEGPEGNRKDAEHPELSDASSQETRRRRRAARRRRSPAPSRAGTPSQPSPALGEGQAFQFEHHSYAHQEDMLQIDPCLDHPSLCAPEPQAPFGREDWTKFERFFRSTPRSLYPYEDLLTHNPARDSDFYAVVASDEAARHCVIMAGGIADAIINSDPRPDCLAYHICKICAILNKKLGQNRSADPVTLHCIATLAWMGCYVGRLDHWHLHMSGLKKVLDLNGGLDGLPPWLRAEIYKADLKGAVALASRPYLPFTRLYESIAGILPPEVRRHTSDSIAALLNPLHISPEVVAALTSLSLLASAIRLARQSAGSVTLDPHAFTEEWQAITHALLCRPGPLRAADSDPVASNPYATTGNPNPNTESPPGASPAPSPTERYMANHRLLPSVPILPATSPAARSASPLEPALRIAGLLYLKELLPDWPRNLGGYGVLLHLLRHHLAEALRQYYDYGPRQHRARARGHNRRPPLQPESHFTSRPQPSHQPQRPSSSPGPGPATSALPPARTVLTFLALLGILASSQADTAERRTSPDERHPRGIYGAVLRAVVVGVGGDESATPPGR</sequence>
<feature type="compositionally biased region" description="Basic residues" evidence="1">
    <location>
        <begin position="526"/>
        <end position="536"/>
    </location>
</feature>
<dbReference type="PANTHER" id="PTHR37540:SF5">
    <property type="entry name" value="TRANSCRIPTION FACTOR DOMAIN-CONTAINING PROTEIN"/>
    <property type="match status" value="1"/>
</dbReference>
<accession>A0A3S4EYW6</accession>
<dbReference type="AlphaFoldDB" id="A0A3S4EYW6"/>
<evidence type="ECO:0000313" key="2">
    <source>
        <dbReference type="EMBL" id="SPQ22753.1"/>
    </source>
</evidence>
<dbReference type="Proteomes" id="UP000289323">
    <property type="component" value="Unassembled WGS sequence"/>
</dbReference>
<feature type="compositionally biased region" description="Basic and acidic residues" evidence="1">
    <location>
        <begin position="61"/>
        <end position="86"/>
    </location>
</feature>
<name>A0A3S4EYW6_9PEZI</name>
<evidence type="ECO:0000313" key="3">
    <source>
        <dbReference type="Proteomes" id="UP000289323"/>
    </source>
</evidence>
<proteinExistence type="predicted"/>
<feature type="region of interest" description="Disordered" evidence="1">
    <location>
        <begin position="1"/>
        <end position="124"/>
    </location>
</feature>
<feature type="region of interest" description="Disordered" evidence="1">
    <location>
        <begin position="414"/>
        <end position="446"/>
    </location>
</feature>
<feature type="compositionally biased region" description="Low complexity" evidence="1">
    <location>
        <begin position="546"/>
        <end position="572"/>
    </location>
</feature>
<feature type="compositionally biased region" description="Basic residues" evidence="1">
    <location>
        <begin position="95"/>
        <end position="106"/>
    </location>
</feature>
<feature type="region of interest" description="Disordered" evidence="1">
    <location>
        <begin position="526"/>
        <end position="572"/>
    </location>
</feature>
<dbReference type="EMBL" id="OUUZ01000009">
    <property type="protein sequence ID" value="SPQ22753.1"/>
    <property type="molecule type" value="Genomic_DNA"/>
</dbReference>
<protein>
    <submittedName>
        <fullName evidence="2">1f940872-a345-4230-ac26-b7ed2f3b3a8f</fullName>
    </submittedName>
</protein>
<gene>
    <name evidence="2" type="ORF">TT172_LOCUS5172</name>
</gene>